<name>U4L1I0_PYROM</name>
<reference evidence="3 4" key="1">
    <citation type="journal article" date="2013" name="PLoS Genet.">
        <title>The genome and development-dependent transcriptomes of Pyronema confluens: a window into fungal evolution.</title>
        <authorList>
            <person name="Traeger S."/>
            <person name="Altegoer F."/>
            <person name="Freitag M."/>
            <person name="Gabaldon T."/>
            <person name="Kempken F."/>
            <person name="Kumar A."/>
            <person name="Marcet-Houben M."/>
            <person name="Poggeler S."/>
            <person name="Stajich J.E."/>
            <person name="Nowrousian M."/>
        </authorList>
    </citation>
    <scope>NUCLEOTIDE SEQUENCE [LARGE SCALE GENOMIC DNA]</scope>
    <source>
        <strain evidence="4">CBS 100304</strain>
        <tissue evidence="3">Vegetative mycelium</tissue>
    </source>
</reference>
<dbReference type="Proteomes" id="UP000018144">
    <property type="component" value="Unassembled WGS sequence"/>
</dbReference>
<organism evidence="3 4">
    <name type="scientific">Pyronema omphalodes (strain CBS 100304)</name>
    <name type="common">Pyronema confluens</name>
    <dbReference type="NCBI Taxonomy" id="1076935"/>
    <lineage>
        <taxon>Eukaryota</taxon>
        <taxon>Fungi</taxon>
        <taxon>Dikarya</taxon>
        <taxon>Ascomycota</taxon>
        <taxon>Pezizomycotina</taxon>
        <taxon>Pezizomycetes</taxon>
        <taxon>Pezizales</taxon>
        <taxon>Pyronemataceae</taxon>
        <taxon>Pyronema</taxon>
    </lineage>
</organism>
<evidence type="ECO:0000313" key="4">
    <source>
        <dbReference type="Proteomes" id="UP000018144"/>
    </source>
</evidence>
<sequence length="443" mass="50536">MTDLFDIFSNPWCDSVSERDILSRERSTEASPTVPRTVTVAANKYDRDPASTASIASQPEHEETEELPETETGTEEDGFAKEKETAELSGNETVAKEDGFNEEEEELARQLQKELLLEEVLSDTHVLTPPGTPPREGPREPNDDEAEEERALLEFELCKLRIDAYVLEDELKEVRREKRILEVQNQDLTERILREVTESQRLREELESTKVQLRKALYLGVRARVPPHKPSKPQFGFPGPLRTKLPPVDPPPFKEYVGLQQVAFDQLAQKVTVPIKSFGEALKEAHEGRVSEKKPETFGIPVNTNTAVVPAKSIFEVQRNLPSATFYYEPHLDVGSSSLYSHISAVALYRNMSAEELRLADYQRGYRYPIAGVPAVPVPALVQPKVHFLKERGPKPEEFMQVRWRESGLLVMLNNIVFMPCYVHKSQEELRLEHYEQGWRYNG</sequence>
<evidence type="ECO:0000313" key="3">
    <source>
        <dbReference type="EMBL" id="CCX09281.1"/>
    </source>
</evidence>
<feature type="coiled-coil region" evidence="1">
    <location>
        <begin position="164"/>
        <end position="216"/>
    </location>
</feature>
<protein>
    <submittedName>
        <fullName evidence="3">Uncharacterized protein</fullName>
    </submittedName>
</protein>
<dbReference type="EMBL" id="HF935448">
    <property type="protein sequence ID" value="CCX09281.1"/>
    <property type="molecule type" value="Genomic_DNA"/>
</dbReference>
<keyword evidence="1" id="KW-0175">Coiled coil</keyword>
<evidence type="ECO:0000256" key="1">
    <source>
        <dbReference type="SAM" id="Coils"/>
    </source>
</evidence>
<accession>U4L1I0</accession>
<gene>
    <name evidence="3" type="ORF">PCON_08874</name>
</gene>
<feature type="region of interest" description="Disordered" evidence="2">
    <location>
        <begin position="123"/>
        <end position="148"/>
    </location>
</feature>
<dbReference type="Gene3D" id="1.10.10.2360">
    <property type="match status" value="2"/>
</dbReference>
<feature type="compositionally biased region" description="Acidic residues" evidence="2">
    <location>
        <begin position="62"/>
        <end position="77"/>
    </location>
</feature>
<feature type="region of interest" description="Disordered" evidence="2">
    <location>
        <begin position="22"/>
        <end position="106"/>
    </location>
</feature>
<keyword evidence="4" id="KW-1185">Reference proteome</keyword>
<dbReference type="AlphaFoldDB" id="U4L1I0"/>
<proteinExistence type="predicted"/>
<dbReference type="OrthoDB" id="10456610at2759"/>
<evidence type="ECO:0000256" key="2">
    <source>
        <dbReference type="SAM" id="MobiDB-lite"/>
    </source>
</evidence>